<evidence type="ECO:0000313" key="7">
    <source>
        <dbReference type="Proteomes" id="UP001597299"/>
    </source>
</evidence>
<evidence type="ECO:0000259" key="5">
    <source>
        <dbReference type="Pfam" id="PF09084"/>
    </source>
</evidence>
<sequence length="347" mass="36810">MRFTPSRRLLLAASAAALLTASAALSSGPAAAADELETKVIRYQSSTGADVSPLELADALGYLAPITLERVGDVQGGPANLQAAATGQVDIASAFNGAVLNIVAAGAPLTSVVSWRGTNELTSPGLYALDDGKTNTARDLIGKKIGVNTLGANQEAVSSIYLAKGGLSPEEIKQVTFVPLPTPNVEQSLRNGQISAASLGFTFRDAALARGGIKALTRNVDLLGSYNDNTGVLRNDFIAKNPNTTKHLVSAIARAIAWSQQKEKEDKRAEVVEVYSKYLEAKGRGTGLAPLKYWQSLGIETEGGWIKKEDFAMWVGWLNSRGEVDGSALDLSKVYSNDFNPYWKGHE</sequence>
<comment type="caution">
    <text evidence="6">The sequence shown here is derived from an EMBL/GenBank/DDBJ whole genome shotgun (WGS) entry which is preliminary data.</text>
</comment>
<organism evidence="6 7">
    <name type="scientific">Ancylobacter oerskovii</name>
    <dbReference type="NCBI Taxonomy" id="459519"/>
    <lineage>
        <taxon>Bacteria</taxon>
        <taxon>Pseudomonadati</taxon>
        <taxon>Pseudomonadota</taxon>
        <taxon>Alphaproteobacteria</taxon>
        <taxon>Hyphomicrobiales</taxon>
        <taxon>Xanthobacteraceae</taxon>
        <taxon>Ancylobacter</taxon>
    </lineage>
</organism>
<name>A0ABW4Z224_9HYPH</name>
<keyword evidence="3 4" id="KW-0732">Signal</keyword>
<protein>
    <submittedName>
        <fullName evidence="6">ABC transporter substrate-binding protein</fullName>
    </submittedName>
</protein>
<dbReference type="SUPFAM" id="SSF53850">
    <property type="entry name" value="Periplasmic binding protein-like II"/>
    <property type="match status" value="1"/>
</dbReference>
<dbReference type="PANTHER" id="PTHR30024:SF47">
    <property type="entry name" value="TAURINE-BINDING PERIPLASMIC PROTEIN"/>
    <property type="match status" value="1"/>
</dbReference>
<evidence type="ECO:0000256" key="2">
    <source>
        <dbReference type="ARBA" id="ARBA00010742"/>
    </source>
</evidence>
<feature type="chain" id="PRO_5046794031" evidence="4">
    <location>
        <begin position="33"/>
        <end position="347"/>
    </location>
</feature>
<evidence type="ECO:0000256" key="3">
    <source>
        <dbReference type="ARBA" id="ARBA00022729"/>
    </source>
</evidence>
<gene>
    <name evidence="6" type="ORF">ACFSNC_19405</name>
</gene>
<dbReference type="PANTHER" id="PTHR30024">
    <property type="entry name" value="ALIPHATIC SULFONATES-BINDING PROTEIN-RELATED"/>
    <property type="match status" value="1"/>
</dbReference>
<comment type="similarity">
    <text evidence="2">Belongs to the bacterial solute-binding protein SsuA/TauA family.</text>
</comment>
<evidence type="ECO:0000313" key="6">
    <source>
        <dbReference type="EMBL" id="MFD2142579.1"/>
    </source>
</evidence>
<comment type="subcellular location">
    <subcellularLocation>
        <location evidence="1">Periplasm</location>
    </subcellularLocation>
</comment>
<reference evidence="7" key="1">
    <citation type="journal article" date="2019" name="Int. J. Syst. Evol. Microbiol.">
        <title>The Global Catalogue of Microorganisms (GCM) 10K type strain sequencing project: providing services to taxonomists for standard genome sequencing and annotation.</title>
        <authorList>
            <consortium name="The Broad Institute Genomics Platform"/>
            <consortium name="The Broad Institute Genome Sequencing Center for Infectious Disease"/>
            <person name="Wu L."/>
            <person name="Ma J."/>
        </authorList>
    </citation>
    <scope>NUCLEOTIDE SEQUENCE [LARGE SCALE GENOMIC DNA]</scope>
    <source>
        <strain evidence="7">CCM 7435</strain>
    </source>
</reference>
<feature type="signal peptide" evidence="4">
    <location>
        <begin position="1"/>
        <end position="32"/>
    </location>
</feature>
<feature type="domain" description="SsuA/THI5-like" evidence="5">
    <location>
        <begin position="79"/>
        <end position="261"/>
    </location>
</feature>
<dbReference type="Proteomes" id="UP001597299">
    <property type="component" value="Unassembled WGS sequence"/>
</dbReference>
<dbReference type="Gene3D" id="3.40.190.10">
    <property type="entry name" value="Periplasmic binding protein-like II"/>
    <property type="match status" value="2"/>
</dbReference>
<dbReference type="InterPro" id="IPR015168">
    <property type="entry name" value="SsuA/THI5"/>
</dbReference>
<dbReference type="RefSeq" id="WP_213353711.1">
    <property type="nucleotide sequence ID" value="NZ_JAHBGB010000037.1"/>
</dbReference>
<proteinExistence type="inferred from homology"/>
<accession>A0ABW4Z224</accession>
<dbReference type="Pfam" id="PF09084">
    <property type="entry name" value="NMT1"/>
    <property type="match status" value="1"/>
</dbReference>
<dbReference type="InterPro" id="IPR006311">
    <property type="entry name" value="TAT_signal"/>
</dbReference>
<dbReference type="EMBL" id="JBHUHD010000001">
    <property type="protein sequence ID" value="MFD2142579.1"/>
    <property type="molecule type" value="Genomic_DNA"/>
</dbReference>
<evidence type="ECO:0000256" key="1">
    <source>
        <dbReference type="ARBA" id="ARBA00004418"/>
    </source>
</evidence>
<evidence type="ECO:0000256" key="4">
    <source>
        <dbReference type="SAM" id="SignalP"/>
    </source>
</evidence>
<dbReference type="PROSITE" id="PS51318">
    <property type="entry name" value="TAT"/>
    <property type="match status" value="1"/>
</dbReference>
<keyword evidence="7" id="KW-1185">Reference proteome</keyword>